<name>A0A067PZ32_9AGAM</name>
<dbReference type="InterPro" id="IPR001810">
    <property type="entry name" value="F-box_dom"/>
</dbReference>
<dbReference type="PROSITE" id="PS50181">
    <property type="entry name" value="FBOX"/>
    <property type="match status" value="1"/>
</dbReference>
<keyword evidence="4" id="KW-1185">Reference proteome</keyword>
<gene>
    <name evidence="3" type="ORF">JAAARDRAFT_195454</name>
</gene>
<evidence type="ECO:0000259" key="2">
    <source>
        <dbReference type="PROSITE" id="PS50181"/>
    </source>
</evidence>
<dbReference type="Proteomes" id="UP000027265">
    <property type="component" value="Unassembled WGS sequence"/>
</dbReference>
<reference evidence="4" key="1">
    <citation type="journal article" date="2014" name="Proc. Natl. Acad. Sci. U.S.A.">
        <title>Extensive sampling of basidiomycete genomes demonstrates inadequacy of the white-rot/brown-rot paradigm for wood decay fungi.</title>
        <authorList>
            <person name="Riley R."/>
            <person name="Salamov A.A."/>
            <person name="Brown D.W."/>
            <person name="Nagy L.G."/>
            <person name="Floudas D."/>
            <person name="Held B.W."/>
            <person name="Levasseur A."/>
            <person name="Lombard V."/>
            <person name="Morin E."/>
            <person name="Otillar R."/>
            <person name="Lindquist E.A."/>
            <person name="Sun H."/>
            <person name="LaButti K.M."/>
            <person name="Schmutz J."/>
            <person name="Jabbour D."/>
            <person name="Luo H."/>
            <person name="Baker S.E."/>
            <person name="Pisabarro A.G."/>
            <person name="Walton J.D."/>
            <person name="Blanchette R.A."/>
            <person name="Henrissat B."/>
            <person name="Martin F."/>
            <person name="Cullen D."/>
            <person name="Hibbett D.S."/>
            <person name="Grigoriev I.V."/>
        </authorList>
    </citation>
    <scope>NUCLEOTIDE SEQUENCE [LARGE SCALE GENOMIC DNA]</scope>
    <source>
        <strain evidence="4">MUCL 33604</strain>
    </source>
</reference>
<protein>
    <recommendedName>
        <fullName evidence="2">F-box domain-containing protein</fullName>
    </recommendedName>
</protein>
<sequence>MSLLSLPAELISSVVQYLPKEDVLTLCRCKPFHREARRLLHRHTVVPIDRLYGKICLNNFVGDAKSTEDVAGNVEILEICLVDWMTTPRVLDLLEQGFSRLRRLDTLVVSNAWYIRDDDLRLFLSAITRGFNTSNIDTTFRPVRLRILETCKFDYDLLEGLLHAQPSIESWSMVDLNCGNPFFGGLAAGILPNLECAHGYAEHVAEVMRTRRLSRARMALPVSTDIVSTPSDIGQGPGTSSNSPP</sequence>
<dbReference type="InParanoid" id="A0A067PZ32"/>
<organism evidence="3 4">
    <name type="scientific">Jaapia argillacea MUCL 33604</name>
    <dbReference type="NCBI Taxonomy" id="933084"/>
    <lineage>
        <taxon>Eukaryota</taxon>
        <taxon>Fungi</taxon>
        <taxon>Dikarya</taxon>
        <taxon>Basidiomycota</taxon>
        <taxon>Agaricomycotina</taxon>
        <taxon>Agaricomycetes</taxon>
        <taxon>Agaricomycetidae</taxon>
        <taxon>Jaapiales</taxon>
        <taxon>Jaapiaceae</taxon>
        <taxon>Jaapia</taxon>
    </lineage>
</organism>
<feature type="region of interest" description="Disordered" evidence="1">
    <location>
        <begin position="226"/>
        <end position="245"/>
    </location>
</feature>
<evidence type="ECO:0000313" key="3">
    <source>
        <dbReference type="EMBL" id="KDQ55616.1"/>
    </source>
</evidence>
<evidence type="ECO:0000313" key="4">
    <source>
        <dbReference type="Proteomes" id="UP000027265"/>
    </source>
</evidence>
<dbReference type="AlphaFoldDB" id="A0A067PZ32"/>
<dbReference type="EMBL" id="KL197724">
    <property type="protein sequence ID" value="KDQ55616.1"/>
    <property type="molecule type" value="Genomic_DNA"/>
</dbReference>
<proteinExistence type="predicted"/>
<accession>A0A067PZ32</accession>
<feature type="domain" description="F-box" evidence="2">
    <location>
        <begin position="1"/>
        <end position="55"/>
    </location>
</feature>
<dbReference type="HOGENOM" id="CLU_1133722_0_0_1"/>
<evidence type="ECO:0000256" key="1">
    <source>
        <dbReference type="SAM" id="MobiDB-lite"/>
    </source>
</evidence>